<comment type="caution">
    <text evidence="1">The sequence shown here is derived from an EMBL/GenBank/DDBJ whole genome shotgun (WGS) entry which is preliminary data.</text>
</comment>
<protein>
    <submittedName>
        <fullName evidence="1">Uncharacterized protein</fullName>
    </submittedName>
</protein>
<organism evidence="1 2">
    <name type="scientific">Geomesophilobacter sediminis</name>
    <dbReference type="NCBI Taxonomy" id="2798584"/>
    <lineage>
        <taxon>Bacteria</taxon>
        <taxon>Pseudomonadati</taxon>
        <taxon>Thermodesulfobacteriota</taxon>
        <taxon>Desulfuromonadia</taxon>
        <taxon>Geobacterales</taxon>
        <taxon>Geobacteraceae</taxon>
        <taxon>Geomesophilobacter</taxon>
    </lineage>
</organism>
<keyword evidence="2" id="KW-1185">Reference proteome</keyword>
<reference evidence="1" key="1">
    <citation type="submission" date="2020-12" db="EMBL/GenBank/DDBJ databases">
        <title>Geomonas sp. Red875, isolated from river sediment.</title>
        <authorList>
            <person name="Xu Z."/>
            <person name="Zhang Z."/>
            <person name="Masuda Y."/>
            <person name="Itoh H."/>
            <person name="Senoo K."/>
        </authorList>
    </citation>
    <scope>NUCLEOTIDE SEQUENCE</scope>
    <source>
        <strain evidence="1">Red875</strain>
    </source>
</reference>
<dbReference type="RefSeq" id="WP_199383389.1">
    <property type="nucleotide sequence ID" value="NZ_JAEMHM010000005.1"/>
</dbReference>
<accession>A0A8J7IPX7</accession>
<name>A0A8J7IPX7_9BACT</name>
<dbReference type="Proteomes" id="UP000636888">
    <property type="component" value="Unassembled WGS sequence"/>
</dbReference>
<gene>
    <name evidence="1" type="ORF">JFN93_07515</name>
</gene>
<evidence type="ECO:0000313" key="1">
    <source>
        <dbReference type="EMBL" id="MBJ6724549.1"/>
    </source>
</evidence>
<evidence type="ECO:0000313" key="2">
    <source>
        <dbReference type="Proteomes" id="UP000636888"/>
    </source>
</evidence>
<proteinExistence type="predicted"/>
<dbReference type="AlphaFoldDB" id="A0A8J7IPX7"/>
<sequence length="68" mass="7476">MKNARRRRLPFGAAPVSSRAPVPGALKGADLPGRDGRPAAAHYVRFRDTCSLGYPVAVNDFSRLPFWH</sequence>
<dbReference type="EMBL" id="JAEMHM010000005">
    <property type="protein sequence ID" value="MBJ6724549.1"/>
    <property type="molecule type" value="Genomic_DNA"/>
</dbReference>